<comment type="caution">
    <text evidence="2">The sequence shown here is derived from an EMBL/GenBank/DDBJ whole genome shotgun (WGS) entry which is preliminary data.</text>
</comment>
<feature type="region of interest" description="Disordered" evidence="1">
    <location>
        <begin position="67"/>
        <end position="127"/>
    </location>
</feature>
<accession>K0RMA0</accession>
<name>K0RMA0_THAOC</name>
<gene>
    <name evidence="2" type="ORF">THAOC_26176</name>
</gene>
<evidence type="ECO:0000256" key="1">
    <source>
        <dbReference type="SAM" id="MobiDB-lite"/>
    </source>
</evidence>
<feature type="compositionally biased region" description="Basic and acidic residues" evidence="1">
    <location>
        <begin position="95"/>
        <end position="127"/>
    </location>
</feature>
<reference evidence="2 3" key="1">
    <citation type="journal article" date="2012" name="Genome Biol.">
        <title>Genome and low-iron response of an oceanic diatom adapted to chronic iron limitation.</title>
        <authorList>
            <person name="Lommer M."/>
            <person name="Specht M."/>
            <person name="Roy A.S."/>
            <person name="Kraemer L."/>
            <person name="Andreson R."/>
            <person name="Gutowska M.A."/>
            <person name="Wolf J."/>
            <person name="Bergner S.V."/>
            <person name="Schilhabel M.B."/>
            <person name="Klostermeier U.C."/>
            <person name="Beiko R.G."/>
            <person name="Rosenstiel P."/>
            <person name="Hippler M."/>
            <person name="Laroche J."/>
        </authorList>
    </citation>
    <scope>NUCLEOTIDE SEQUENCE [LARGE SCALE GENOMIC DNA]</scope>
    <source>
        <strain evidence="2 3">CCMP1005</strain>
    </source>
</reference>
<protein>
    <submittedName>
        <fullName evidence="2">Uncharacterized protein</fullName>
    </submittedName>
</protein>
<dbReference type="AlphaFoldDB" id="K0RMA0"/>
<sequence>MSDSHVKQKAEYKLKFKVKVKHDQVMQIQVQGEAAHDCPLFFARKEKLLDLAVQYLAIMDLKEGETARCETRRKAAREKKRRQRMSQSPAHRKKANNEHQRQSRARRCTEGDHNDTTSQEFQDRESVYQRKCQDAGVSYLEPIRGGTNQELKAHTKTRRRNMSRQCDVNYNDITSQEFSGGTAVMTYTNDMYKSVDWDVYVCHEAHEEVISLLSDDNVGHVFSKVGVSYGSDNECEGLCRPYDVMYGSNNIWAVLTAISRPAEGTRMYGPNDMVNPLFVFSEEQSSMGSTAEINGVSLSTEPPNNIMYEPRLHGAMAQYNLPSIDLIIGMPGVTTAHLIQRDFDFTNCMVAQDLAAETFHIQEFDCMAYKKTWLNEVADDLRGKSRDLLQHINWPHSMESIVSLQEISNILTVEHGGIFSPLYDEPSKFLKGEISRCNEDPWALSSPAKRALILLMVIRNLRMHAIAASFTTANEDSRCLGFLDCVLETTDSKDFKQRSLVKYHNLIMRKTVSRAKKYKNRGFVVEGIPNFDYVFNSMVYRRLSEGLGMSNDYMFEKAFHGLRSISIKNIHTMAKLNEIEWGELSSESYC</sequence>
<feature type="compositionally biased region" description="Basic residues" evidence="1">
    <location>
        <begin position="74"/>
        <end position="94"/>
    </location>
</feature>
<evidence type="ECO:0000313" key="2">
    <source>
        <dbReference type="EMBL" id="EJK54225.1"/>
    </source>
</evidence>
<evidence type="ECO:0000313" key="3">
    <source>
        <dbReference type="Proteomes" id="UP000266841"/>
    </source>
</evidence>
<keyword evidence="3" id="KW-1185">Reference proteome</keyword>
<dbReference type="EMBL" id="AGNL01036165">
    <property type="protein sequence ID" value="EJK54225.1"/>
    <property type="molecule type" value="Genomic_DNA"/>
</dbReference>
<organism evidence="2 3">
    <name type="scientific">Thalassiosira oceanica</name>
    <name type="common">Marine diatom</name>
    <dbReference type="NCBI Taxonomy" id="159749"/>
    <lineage>
        <taxon>Eukaryota</taxon>
        <taxon>Sar</taxon>
        <taxon>Stramenopiles</taxon>
        <taxon>Ochrophyta</taxon>
        <taxon>Bacillariophyta</taxon>
        <taxon>Coscinodiscophyceae</taxon>
        <taxon>Thalassiosirophycidae</taxon>
        <taxon>Thalassiosirales</taxon>
        <taxon>Thalassiosiraceae</taxon>
        <taxon>Thalassiosira</taxon>
    </lineage>
</organism>
<proteinExistence type="predicted"/>
<dbReference type="Proteomes" id="UP000266841">
    <property type="component" value="Unassembled WGS sequence"/>
</dbReference>